<dbReference type="InterPro" id="IPR035094">
    <property type="entry name" value="EgtD"/>
</dbReference>
<dbReference type="SUPFAM" id="SSF53335">
    <property type="entry name" value="S-adenosyl-L-methionine-dependent methyltransferases"/>
    <property type="match status" value="1"/>
</dbReference>
<accession>A0ABU3K750</accession>
<dbReference type="NCBIfam" id="TIGR03438">
    <property type="entry name" value="egtD_ergothio"/>
    <property type="match status" value="1"/>
</dbReference>
<dbReference type="Gene3D" id="3.40.50.150">
    <property type="entry name" value="Vaccinia Virus protein VP39"/>
    <property type="match status" value="1"/>
</dbReference>
<keyword evidence="2 4" id="KW-0808">Transferase</keyword>
<dbReference type="RefSeq" id="WP_313832630.1">
    <property type="nucleotide sequence ID" value="NZ_JAQOUE010000001.1"/>
</dbReference>
<gene>
    <name evidence="4" type="primary">egtD</name>
    <name evidence="4" type="ORF">PPG34_07800</name>
</gene>
<reference evidence="4 5" key="1">
    <citation type="journal article" date="2023" name="ISME J.">
        <title>Cultivation and genomic characterization of novel and ubiquitous marine nitrite-oxidizing bacteria from the Nitrospirales.</title>
        <authorList>
            <person name="Mueller A.J."/>
            <person name="Daebeler A."/>
            <person name="Herbold C.W."/>
            <person name="Kirkegaard R.H."/>
            <person name="Daims H."/>
        </authorList>
    </citation>
    <scope>NUCLEOTIDE SEQUENCE [LARGE SCALE GENOMIC DNA]</scope>
    <source>
        <strain evidence="4 5">EB</strain>
    </source>
</reference>
<evidence type="ECO:0000259" key="3">
    <source>
        <dbReference type="Pfam" id="PF10017"/>
    </source>
</evidence>
<dbReference type="PANTHER" id="PTHR43397">
    <property type="entry name" value="ERGOTHIONEINE BIOSYNTHESIS PROTEIN 1"/>
    <property type="match status" value="1"/>
</dbReference>
<name>A0ABU3K750_9BACT</name>
<dbReference type="GO" id="GO:0032259">
    <property type="term" value="P:methylation"/>
    <property type="evidence" value="ECO:0007669"/>
    <property type="project" value="UniProtKB-KW"/>
</dbReference>
<proteinExistence type="predicted"/>
<dbReference type="PANTHER" id="PTHR43397:SF1">
    <property type="entry name" value="ERGOTHIONEINE BIOSYNTHESIS PROTEIN 1"/>
    <property type="match status" value="1"/>
</dbReference>
<dbReference type="InterPro" id="IPR029063">
    <property type="entry name" value="SAM-dependent_MTases_sf"/>
</dbReference>
<feature type="domain" description="Histidine-specific methyltransferase SAM-dependent" evidence="3">
    <location>
        <begin position="21"/>
        <end position="322"/>
    </location>
</feature>
<dbReference type="EMBL" id="JAQOUE010000001">
    <property type="protein sequence ID" value="MDT7042252.1"/>
    <property type="molecule type" value="Genomic_DNA"/>
</dbReference>
<dbReference type="InterPro" id="IPR017804">
    <property type="entry name" value="MeTrfase_EgtD-like"/>
</dbReference>
<dbReference type="Proteomes" id="UP001250932">
    <property type="component" value="Unassembled WGS sequence"/>
</dbReference>
<organism evidence="4 5">
    <name type="scientific">Candidatus Nitronereus thalassa</name>
    <dbReference type="NCBI Taxonomy" id="3020898"/>
    <lineage>
        <taxon>Bacteria</taxon>
        <taxon>Pseudomonadati</taxon>
        <taxon>Nitrospirota</taxon>
        <taxon>Nitrospiria</taxon>
        <taxon>Nitrospirales</taxon>
        <taxon>Nitrospiraceae</taxon>
        <taxon>Candidatus Nitronereus</taxon>
    </lineage>
</organism>
<dbReference type="PIRSF" id="PIRSF018005">
    <property type="entry name" value="UCP018005"/>
    <property type="match status" value="1"/>
</dbReference>
<evidence type="ECO:0000256" key="2">
    <source>
        <dbReference type="ARBA" id="ARBA00022679"/>
    </source>
</evidence>
<keyword evidence="1 4" id="KW-0489">Methyltransferase</keyword>
<evidence type="ECO:0000313" key="4">
    <source>
        <dbReference type="EMBL" id="MDT7042252.1"/>
    </source>
</evidence>
<dbReference type="Pfam" id="PF10017">
    <property type="entry name" value="Methyltransf_33"/>
    <property type="match status" value="1"/>
</dbReference>
<evidence type="ECO:0000313" key="5">
    <source>
        <dbReference type="Proteomes" id="UP001250932"/>
    </source>
</evidence>
<evidence type="ECO:0000256" key="1">
    <source>
        <dbReference type="ARBA" id="ARBA00022603"/>
    </source>
</evidence>
<dbReference type="InterPro" id="IPR019257">
    <property type="entry name" value="MeTrfase_dom"/>
</dbReference>
<dbReference type="EC" id="2.1.1.44" evidence="4"/>
<dbReference type="GO" id="GO:0052706">
    <property type="term" value="F:L-histidine N(alpha)-methyltransferase activity"/>
    <property type="evidence" value="ECO:0007669"/>
    <property type="project" value="UniProtKB-EC"/>
</dbReference>
<keyword evidence="5" id="KW-1185">Reference proteome</keyword>
<protein>
    <submittedName>
        <fullName evidence="4">L-histidine N(Alpha)-methyltransferase</fullName>
        <ecNumber evidence="4">2.1.1.44</ecNumber>
    </submittedName>
</protein>
<dbReference type="InterPro" id="IPR051128">
    <property type="entry name" value="EgtD_Methyltrsf_superfamily"/>
</dbReference>
<sequence length="324" mass="36410">MLDQSNILIDVHVHTDPDRVKQEIRNGLLSSPKKLPTKYFYDDRGSALFEQICELPEYYPARTEFQLLKNTADDVVAQTGADTLVELGSGAATKTRVLFDAMSRAKQLRLYVPFDVSEGIVRRVAQELVEEYQGLQVHGIVGDFLAHLEHIPEGGKRLVAFLGGTIGNLGPEEALAFLSSIYEEMGHGDFFLLGVQLTTDVNRLEAAYNDSAGITETFNKNILSVLQSVIGAEFDLDAFEHIARFNHEQHRIEIYLRSRRDQAIPIPELDLHLRLHEGEEILTEISTKYTRPQVETLLTGAGFSPVEWYTDPDHLHGLALAKKR</sequence>
<comment type="caution">
    <text evidence="4">The sequence shown here is derived from an EMBL/GenBank/DDBJ whole genome shotgun (WGS) entry which is preliminary data.</text>
</comment>